<dbReference type="EMBL" id="POAF01000001">
    <property type="protein sequence ID" value="RBM03771.1"/>
    <property type="molecule type" value="Genomic_DNA"/>
</dbReference>
<name>A0A365YM33_9MICC</name>
<dbReference type="PANTHER" id="PTHR42941">
    <property type="entry name" value="SLL1037 PROTEIN"/>
    <property type="match status" value="1"/>
</dbReference>
<comment type="caution">
    <text evidence="1">The sequence shown here is derived from an EMBL/GenBank/DDBJ whole genome shotgun (WGS) entry which is preliminary data.</text>
</comment>
<sequence>MLERRRLEMSGIPTRRAVLGYALAAPAAALLAGCTPGPRHDRLDIAAGESGGMYFEFATLLSQALVRSNIAEHSSALQTEASAQNLHLLAKQEASLSLALADTVAQCRAAANEGNPLALGRVYQNYFHCIVRADAPIRTLPDLAGRRLGTGAAGSGTWVTGQRILEEAGLKSGGNAPRETKLGYGDGLAALESGRIDALFLFGGMPVGAVSELAARVELRLIGLSSVLPGLRSRYPGLYDRVMIPAGTYPGVGQAQSLGVANLLIVPASFPAQTAGQVVRLLVERAQELIPPGSAGIQYLTPQTLISTAGQPLHPGAIQAYRELHG</sequence>
<keyword evidence="2" id="KW-1185">Reference proteome</keyword>
<proteinExistence type="predicted"/>
<protein>
    <submittedName>
        <fullName evidence="1">C4-dicarboxylate ABC transporter substrate-binding protein</fullName>
    </submittedName>
</protein>
<dbReference type="PROSITE" id="PS51257">
    <property type="entry name" value="PROKAR_LIPOPROTEIN"/>
    <property type="match status" value="1"/>
</dbReference>
<accession>A0A365YM33</accession>
<evidence type="ECO:0000313" key="1">
    <source>
        <dbReference type="EMBL" id="RBM03771.1"/>
    </source>
</evidence>
<dbReference type="Gene3D" id="3.40.190.10">
    <property type="entry name" value="Periplasmic binding protein-like II"/>
    <property type="match status" value="2"/>
</dbReference>
<dbReference type="Proteomes" id="UP000252167">
    <property type="component" value="Unassembled WGS sequence"/>
</dbReference>
<dbReference type="AlphaFoldDB" id="A0A365YM33"/>
<gene>
    <name evidence="1" type="ORF">C1H84_00225</name>
</gene>
<dbReference type="SUPFAM" id="SSF53850">
    <property type="entry name" value="Periplasmic binding protein-like II"/>
    <property type="match status" value="1"/>
</dbReference>
<evidence type="ECO:0000313" key="2">
    <source>
        <dbReference type="Proteomes" id="UP000252167"/>
    </source>
</evidence>
<dbReference type="Pfam" id="PF16868">
    <property type="entry name" value="NMT1_3"/>
    <property type="match status" value="1"/>
</dbReference>
<reference evidence="1 2" key="1">
    <citation type="submission" date="2018-01" db="EMBL/GenBank/DDBJ databases">
        <title>Glutamicibacter soli strain NHPC-3 Whole genome sequence and assembly.</title>
        <authorList>
            <person name="Choudhury P."/>
            <person name="Gupta D."/>
            <person name="Sengupta K."/>
            <person name="Jawed A."/>
            <person name="Sultana N."/>
            <person name="Saha P."/>
        </authorList>
    </citation>
    <scope>NUCLEOTIDE SEQUENCE [LARGE SCALE GENOMIC DNA]</scope>
    <source>
        <strain evidence="1 2">NHPC-3</strain>
    </source>
</reference>
<organism evidence="1 2">
    <name type="scientific">Glutamicibacter soli</name>
    <dbReference type="NCBI Taxonomy" id="453836"/>
    <lineage>
        <taxon>Bacteria</taxon>
        <taxon>Bacillati</taxon>
        <taxon>Actinomycetota</taxon>
        <taxon>Actinomycetes</taxon>
        <taxon>Micrococcales</taxon>
        <taxon>Micrococcaceae</taxon>
        <taxon>Glutamicibacter</taxon>
    </lineage>
</organism>
<dbReference type="NCBIfam" id="TIGR02122">
    <property type="entry name" value="TRAP_TAXI"/>
    <property type="match status" value="1"/>
</dbReference>
<dbReference type="InterPro" id="IPR011852">
    <property type="entry name" value="TRAP_TAXI"/>
</dbReference>
<dbReference type="PANTHER" id="PTHR42941:SF1">
    <property type="entry name" value="SLL1037 PROTEIN"/>
    <property type="match status" value="1"/>
</dbReference>